<dbReference type="Gene3D" id="3.10.310.70">
    <property type="match status" value="1"/>
</dbReference>
<reference evidence="3 4" key="1">
    <citation type="submission" date="2018-03" db="EMBL/GenBank/DDBJ databases">
        <title>The draft genome of Sphingosinicella sp. GL-C-18.</title>
        <authorList>
            <person name="Liu L."/>
            <person name="Li L."/>
            <person name="Liang L."/>
            <person name="Zhang X."/>
            <person name="Wang T."/>
        </authorList>
    </citation>
    <scope>NUCLEOTIDE SEQUENCE [LARGE SCALE GENOMIC DNA]</scope>
    <source>
        <strain evidence="3 4">GL-C-18</strain>
    </source>
</reference>
<dbReference type="GO" id="GO:0016810">
    <property type="term" value="F:hydrolase activity, acting on carbon-nitrogen (but not peptide) bonds"/>
    <property type="evidence" value="ECO:0007669"/>
    <property type="project" value="InterPro"/>
</dbReference>
<evidence type="ECO:0000313" key="4">
    <source>
        <dbReference type="Proteomes" id="UP000241167"/>
    </source>
</evidence>
<dbReference type="Proteomes" id="UP000241167">
    <property type="component" value="Unassembled WGS sequence"/>
</dbReference>
<dbReference type="OrthoDB" id="9811399at2"/>
<keyword evidence="1" id="KW-0732">Signal</keyword>
<dbReference type="RefSeq" id="WP_106515754.1">
    <property type="nucleotide sequence ID" value="NZ_PXYI01000011.1"/>
</dbReference>
<dbReference type="AlphaFoldDB" id="A0A2P7QG15"/>
<feature type="domain" description="Amidohydrolase 3" evidence="2">
    <location>
        <begin position="70"/>
        <end position="542"/>
    </location>
</feature>
<dbReference type="Pfam" id="PF07969">
    <property type="entry name" value="Amidohydro_3"/>
    <property type="match status" value="1"/>
</dbReference>
<keyword evidence="4" id="KW-1185">Reference proteome</keyword>
<name>A0A2P7QG15_9SPHN</name>
<dbReference type="PANTHER" id="PTHR22642">
    <property type="entry name" value="IMIDAZOLONEPROPIONASE"/>
    <property type="match status" value="1"/>
</dbReference>
<dbReference type="InterPro" id="IPR033932">
    <property type="entry name" value="YtcJ-like"/>
</dbReference>
<dbReference type="InterPro" id="IPR013108">
    <property type="entry name" value="Amidohydro_3"/>
</dbReference>
<dbReference type="InterPro" id="IPR032466">
    <property type="entry name" value="Metal_Hydrolase"/>
</dbReference>
<sequence>MKKILAAVAALLCATAASADVLVDNVNGYTLTAEGRLSRFAAMLVGDDGKVERLYQRGDKKPDRTRFRFDGKGKTLIPGLIDAHGHVMGLGFNALQLDLSETNSLQEAQAKIAAYAAANPSPRWIVGRGWNQEKWGLGRFPTAADLDAIVPNRPIWLERIDGHAGWANSLAMKEAGVTAKTAAPAGGKIEKTGTQPNGIFVDAATGLIDRIVPSPVPLVRDRAFQKAQELMLSNGLTAAADMGTSPEDWLTMRRAGDAGRLKVRIMSYAGGVDALLAVAGTGPTPWLYDGRLRMGGVKLYSDGALGSRGAWLKQPYKDSPKERGLTFLSDAEIRNLMSRAAMDGFQVAVHAIGDAANAQLLGAIEELADSYKGDRRWRIEHAQIIDPADLPRLARFGTIASMQPVHEASDWRMAEARLGMERLGGSYAWKTMLANGVPLAFGSDFPVESPNPFHGLAVAVSRQDAQAQPPGGWMPEQRLSLEQALRAFTQGAAYAGFAEDRIGSLEKGKFADFVLIDRDIFADASPEQIRETKVVETWIAGNRAWPQ</sequence>
<dbReference type="InterPro" id="IPR011059">
    <property type="entry name" value="Metal-dep_hydrolase_composite"/>
</dbReference>
<protein>
    <submittedName>
        <fullName evidence="3">Metal-dependent hydrolase</fullName>
    </submittedName>
</protein>
<proteinExistence type="predicted"/>
<dbReference type="EMBL" id="PXYI01000011">
    <property type="protein sequence ID" value="PSJ36941.1"/>
    <property type="molecule type" value="Genomic_DNA"/>
</dbReference>
<gene>
    <name evidence="3" type="ORF">C7I55_24750</name>
</gene>
<dbReference type="Gene3D" id="2.30.40.10">
    <property type="entry name" value="Urease, subunit C, domain 1"/>
    <property type="match status" value="1"/>
</dbReference>
<organism evidence="3 4">
    <name type="scientific">Allosphingosinicella deserti</name>
    <dbReference type="NCBI Taxonomy" id="2116704"/>
    <lineage>
        <taxon>Bacteria</taxon>
        <taxon>Pseudomonadati</taxon>
        <taxon>Pseudomonadota</taxon>
        <taxon>Alphaproteobacteria</taxon>
        <taxon>Sphingomonadales</taxon>
        <taxon>Sphingomonadaceae</taxon>
        <taxon>Allosphingosinicella</taxon>
    </lineage>
</organism>
<accession>A0A2P7QG15</accession>
<dbReference type="Gene3D" id="3.20.20.140">
    <property type="entry name" value="Metal-dependent hydrolases"/>
    <property type="match status" value="1"/>
</dbReference>
<evidence type="ECO:0000256" key="1">
    <source>
        <dbReference type="SAM" id="SignalP"/>
    </source>
</evidence>
<dbReference type="SUPFAM" id="SSF51556">
    <property type="entry name" value="Metallo-dependent hydrolases"/>
    <property type="match status" value="1"/>
</dbReference>
<dbReference type="PANTHER" id="PTHR22642:SF2">
    <property type="entry name" value="PROTEIN LONG AFTER FAR-RED 3"/>
    <property type="match status" value="1"/>
</dbReference>
<dbReference type="CDD" id="cd01300">
    <property type="entry name" value="YtcJ_like"/>
    <property type="match status" value="1"/>
</dbReference>
<evidence type="ECO:0000259" key="2">
    <source>
        <dbReference type="Pfam" id="PF07969"/>
    </source>
</evidence>
<evidence type="ECO:0000313" key="3">
    <source>
        <dbReference type="EMBL" id="PSJ36941.1"/>
    </source>
</evidence>
<dbReference type="SUPFAM" id="SSF51338">
    <property type="entry name" value="Composite domain of metallo-dependent hydrolases"/>
    <property type="match status" value="1"/>
</dbReference>
<feature type="signal peptide" evidence="1">
    <location>
        <begin position="1"/>
        <end position="19"/>
    </location>
</feature>
<keyword evidence="3" id="KW-0378">Hydrolase</keyword>
<comment type="caution">
    <text evidence="3">The sequence shown here is derived from an EMBL/GenBank/DDBJ whole genome shotgun (WGS) entry which is preliminary data.</text>
</comment>
<feature type="chain" id="PRO_5015170528" evidence="1">
    <location>
        <begin position="20"/>
        <end position="547"/>
    </location>
</feature>